<dbReference type="Proteomes" id="UP000694871">
    <property type="component" value="Unplaced"/>
</dbReference>
<keyword evidence="1" id="KW-0027">Amidation</keyword>
<evidence type="ECO:0000256" key="2">
    <source>
        <dbReference type="SAM" id="MobiDB-lite"/>
    </source>
</evidence>
<evidence type="ECO:0000259" key="4">
    <source>
        <dbReference type="Pfam" id="PF00918"/>
    </source>
</evidence>
<dbReference type="RefSeq" id="XP_015277984.1">
    <property type="nucleotide sequence ID" value="XM_015422498.1"/>
</dbReference>
<dbReference type="Pfam" id="PF00918">
    <property type="entry name" value="Gastrin"/>
    <property type="match status" value="1"/>
</dbReference>
<evidence type="ECO:0000256" key="3">
    <source>
        <dbReference type="SAM" id="SignalP"/>
    </source>
</evidence>
<dbReference type="InterPro" id="IPR001651">
    <property type="entry name" value="Gastrin/CCK"/>
</dbReference>
<dbReference type="GeneID" id="107119882"/>
<gene>
    <name evidence="6" type="primary">LOC107119882</name>
</gene>
<evidence type="ECO:0000313" key="6">
    <source>
        <dbReference type="RefSeq" id="XP_015277984.1"/>
    </source>
</evidence>
<protein>
    <submittedName>
        <fullName evidence="6">Gastrin/cholecystokinin-like peptide</fullName>
    </submittedName>
</protein>
<proteinExistence type="predicted"/>
<feature type="chain" id="PRO_5045900114" evidence="3">
    <location>
        <begin position="21"/>
        <end position="119"/>
    </location>
</feature>
<organism evidence="5 6">
    <name type="scientific">Gekko japonicus</name>
    <name type="common">Schlegel's Japanese gecko</name>
    <dbReference type="NCBI Taxonomy" id="146911"/>
    <lineage>
        <taxon>Eukaryota</taxon>
        <taxon>Metazoa</taxon>
        <taxon>Chordata</taxon>
        <taxon>Craniata</taxon>
        <taxon>Vertebrata</taxon>
        <taxon>Euteleostomi</taxon>
        <taxon>Lepidosauria</taxon>
        <taxon>Squamata</taxon>
        <taxon>Bifurcata</taxon>
        <taxon>Gekkota</taxon>
        <taxon>Gekkonidae</taxon>
        <taxon>Gekkoninae</taxon>
        <taxon>Gekko</taxon>
    </lineage>
</organism>
<evidence type="ECO:0000256" key="1">
    <source>
        <dbReference type="ARBA" id="ARBA00022815"/>
    </source>
</evidence>
<feature type="domain" description="Gastrin/cholecystokinin peptide hormone" evidence="4">
    <location>
        <begin position="5"/>
        <end position="117"/>
    </location>
</feature>
<feature type="region of interest" description="Disordered" evidence="2">
    <location>
        <begin position="21"/>
        <end position="53"/>
    </location>
</feature>
<reference evidence="6" key="1">
    <citation type="submission" date="2025-08" db="UniProtKB">
        <authorList>
            <consortium name="RefSeq"/>
        </authorList>
    </citation>
    <scope>IDENTIFICATION</scope>
</reference>
<evidence type="ECO:0000313" key="5">
    <source>
        <dbReference type="Proteomes" id="UP000694871"/>
    </source>
</evidence>
<feature type="signal peptide" evidence="3">
    <location>
        <begin position="1"/>
        <end position="20"/>
    </location>
</feature>
<name>A0ABM1KW97_GEKJA</name>
<keyword evidence="5" id="KW-1185">Reference proteome</keyword>
<sequence>MHPKVFACLLLATLIATGLSRSTSASRQGEGRSNKQRTAVPGPERTQKSDGRWIVRREWPGGLSRDQKHLISQFLPHIYAAELSGKENSVQMNDDLQSHDYPTWMDWGRRSLKDVNEDA</sequence>
<keyword evidence="3" id="KW-0732">Signal</keyword>
<accession>A0ABM1KW97</accession>